<evidence type="ECO:0000259" key="14">
    <source>
        <dbReference type="Pfam" id="PF02163"/>
    </source>
</evidence>
<dbReference type="PANTHER" id="PTHR35864:SF1">
    <property type="entry name" value="ZINC METALLOPROTEASE YWHC-RELATED"/>
    <property type="match status" value="1"/>
</dbReference>
<keyword evidence="4" id="KW-1003">Cell membrane</keyword>
<keyword evidence="11" id="KW-0482">Metalloprotease</keyword>
<organism evidence="15 16">
    <name type="scientific">Fonticella tunisiensis</name>
    <dbReference type="NCBI Taxonomy" id="1096341"/>
    <lineage>
        <taxon>Bacteria</taxon>
        <taxon>Bacillati</taxon>
        <taxon>Bacillota</taxon>
        <taxon>Clostridia</taxon>
        <taxon>Eubacteriales</taxon>
        <taxon>Clostridiaceae</taxon>
        <taxon>Fonticella</taxon>
    </lineage>
</organism>
<evidence type="ECO:0000256" key="5">
    <source>
        <dbReference type="ARBA" id="ARBA00022670"/>
    </source>
</evidence>
<dbReference type="EMBL" id="SOAZ01000005">
    <property type="protein sequence ID" value="TDT61916.1"/>
    <property type="molecule type" value="Genomic_DNA"/>
</dbReference>
<evidence type="ECO:0000256" key="13">
    <source>
        <dbReference type="SAM" id="Phobius"/>
    </source>
</evidence>
<dbReference type="GO" id="GO:0006508">
    <property type="term" value="P:proteolysis"/>
    <property type="evidence" value="ECO:0007669"/>
    <property type="project" value="UniProtKB-KW"/>
</dbReference>
<reference evidence="15 16" key="1">
    <citation type="submission" date="2019-03" db="EMBL/GenBank/DDBJ databases">
        <title>Genomic Encyclopedia of Type Strains, Phase IV (KMG-IV): sequencing the most valuable type-strain genomes for metagenomic binning, comparative biology and taxonomic classification.</title>
        <authorList>
            <person name="Goeker M."/>
        </authorList>
    </citation>
    <scope>NUCLEOTIDE SEQUENCE [LARGE SCALE GENOMIC DNA]</scope>
    <source>
        <strain evidence="15 16">DSM 24455</strain>
    </source>
</reference>
<evidence type="ECO:0000256" key="8">
    <source>
        <dbReference type="ARBA" id="ARBA00022801"/>
    </source>
</evidence>
<dbReference type="OrthoDB" id="9800627at2"/>
<keyword evidence="12 13" id="KW-0472">Membrane</keyword>
<keyword evidence="8" id="KW-0378">Hydrolase</keyword>
<comment type="caution">
    <text evidence="15">The sequence shown here is derived from an EMBL/GenBank/DDBJ whole genome shotgun (WGS) entry which is preliminary data.</text>
</comment>
<name>A0A4R7KSL8_9CLOT</name>
<feature type="transmembrane region" description="Helical" evidence="13">
    <location>
        <begin position="123"/>
        <end position="142"/>
    </location>
</feature>
<evidence type="ECO:0000256" key="10">
    <source>
        <dbReference type="ARBA" id="ARBA00022989"/>
    </source>
</evidence>
<dbReference type="InterPro" id="IPR008915">
    <property type="entry name" value="Peptidase_M50"/>
</dbReference>
<evidence type="ECO:0000256" key="12">
    <source>
        <dbReference type="ARBA" id="ARBA00023136"/>
    </source>
</evidence>
<comment type="similarity">
    <text evidence="3">Belongs to the peptidase M50B family.</text>
</comment>
<dbReference type="GO" id="GO:0046872">
    <property type="term" value="F:metal ion binding"/>
    <property type="evidence" value="ECO:0007669"/>
    <property type="project" value="UniProtKB-KW"/>
</dbReference>
<evidence type="ECO:0000256" key="2">
    <source>
        <dbReference type="ARBA" id="ARBA00004651"/>
    </source>
</evidence>
<accession>A0A4R7KSL8</accession>
<feature type="transmembrane region" description="Helical" evidence="13">
    <location>
        <begin position="12"/>
        <end position="35"/>
    </location>
</feature>
<evidence type="ECO:0000256" key="11">
    <source>
        <dbReference type="ARBA" id="ARBA00023049"/>
    </source>
</evidence>
<dbReference type="GO" id="GO:0008237">
    <property type="term" value="F:metallopeptidase activity"/>
    <property type="evidence" value="ECO:0007669"/>
    <property type="project" value="UniProtKB-KW"/>
</dbReference>
<keyword evidence="6 13" id="KW-0812">Transmembrane</keyword>
<dbReference type="InterPro" id="IPR044537">
    <property type="entry name" value="Rip2-like"/>
</dbReference>
<dbReference type="RefSeq" id="WP_133627548.1">
    <property type="nucleotide sequence ID" value="NZ_SOAZ01000005.1"/>
</dbReference>
<keyword evidence="9" id="KW-0862">Zinc</keyword>
<keyword evidence="10 13" id="KW-1133">Transmembrane helix</keyword>
<evidence type="ECO:0000256" key="3">
    <source>
        <dbReference type="ARBA" id="ARBA00007931"/>
    </source>
</evidence>
<comment type="cofactor">
    <cofactor evidence="1">
        <name>Zn(2+)</name>
        <dbReference type="ChEBI" id="CHEBI:29105"/>
    </cofactor>
</comment>
<feature type="domain" description="Peptidase M50" evidence="14">
    <location>
        <begin position="117"/>
        <end position="175"/>
    </location>
</feature>
<dbReference type="InterPro" id="IPR052348">
    <property type="entry name" value="Metallopeptidase_M50B"/>
</dbReference>
<dbReference type="AlphaFoldDB" id="A0A4R7KSL8"/>
<keyword evidence="16" id="KW-1185">Reference proteome</keyword>
<gene>
    <name evidence="15" type="ORF">EDD71_10595</name>
</gene>
<keyword evidence="7" id="KW-0479">Metal-binding</keyword>
<dbReference type="Proteomes" id="UP000295325">
    <property type="component" value="Unassembled WGS sequence"/>
</dbReference>
<keyword evidence="5 15" id="KW-0645">Protease</keyword>
<evidence type="ECO:0000256" key="9">
    <source>
        <dbReference type="ARBA" id="ARBA00022833"/>
    </source>
</evidence>
<dbReference type="Pfam" id="PF02163">
    <property type="entry name" value="Peptidase_M50"/>
    <property type="match status" value="1"/>
</dbReference>
<evidence type="ECO:0000256" key="4">
    <source>
        <dbReference type="ARBA" id="ARBA00022475"/>
    </source>
</evidence>
<dbReference type="PANTHER" id="PTHR35864">
    <property type="entry name" value="ZINC METALLOPROTEASE MJ0611-RELATED"/>
    <property type="match status" value="1"/>
</dbReference>
<dbReference type="CDD" id="cd06158">
    <property type="entry name" value="S2P-M50_like_1"/>
    <property type="match status" value="1"/>
</dbReference>
<evidence type="ECO:0000256" key="1">
    <source>
        <dbReference type="ARBA" id="ARBA00001947"/>
    </source>
</evidence>
<evidence type="ECO:0000256" key="6">
    <source>
        <dbReference type="ARBA" id="ARBA00022692"/>
    </source>
</evidence>
<evidence type="ECO:0000313" key="16">
    <source>
        <dbReference type="Proteomes" id="UP000295325"/>
    </source>
</evidence>
<evidence type="ECO:0000256" key="7">
    <source>
        <dbReference type="ARBA" id="ARBA00022723"/>
    </source>
</evidence>
<proteinExistence type="inferred from homology"/>
<sequence>MDITNFDFASFILRGIAVIISLSIHEYSHALVSYMQGDKTPQYYGRLTLNPLAHIDVMGLIALFVFKFGWAKPVPINSYYYKNERAGVVLTSMAGPLSNLLLAFFSILILLGIQPRNSGVEAFLWELFVINIGLAVFNILPFPPLDGSKIFAELFGGKVAEFIYRIERTGIFILFFLLWIPEVSRAFGGLIGIVAEFIFKVAANIVV</sequence>
<dbReference type="GO" id="GO:0005886">
    <property type="term" value="C:plasma membrane"/>
    <property type="evidence" value="ECO:0007669"/>
    <property type="project" value="UniProtKB-SubCell"/>
</dbReference>
<feature type="transmembrane region" description="Helical" evidence="13">
    <location>
        <begin position="47"/>
        <end position="66"/>
    </location>
</feature>
<evidence type="ECO:0000313" key="15">
    <source>
        <dbReference type="EMBL" id="TDT61916.1"/>
    </source>
</evidence>
<comment type="subcellular location">
    <subcellularLocation>
        <location evidence="2">Cell membrane</location>
        <topology evidence="2">Multi-pass membrane protein</topology>
    </subcellularLocation>
</comment>
<feature type="transmembrane region" description="Helical" evidence="13">
    <location>
        <begin position="86"/>
        <end position="111"/>
    </location>
</feature>
<protein>
    <submittedName>
        <fullName evidence="15">Zn-dependent protease</fullName>
    </submittedName>
</protein>